<protein>
    <submittedName>
        <fullName evidence="1">Uncharacterized protein</fullName>
    </submittedName>
</protein>
<comment type="caution">
    <text evidence="1">The sequence shown here is derived from an EMBL/GenBank/DDBJ whole genome shotgun (WGS) entry which is preliminary data.</text>
</comment>
<sequence>MSLIAELASAKSEEDVKDAYIKALGLKRYTKGLIDIRTEEIWFESKDAPTPPILMFAQLLFYVRDARKKGEPIPPFLAVIDREKAAIMETARALPILDDKSIRWPKSGSKAEKSFAAQVAPHIETHFVVYRLAEHEQAFISTVKQAIREGRLIRTPITPDNLRQVFDKWVESIGRELDGVAASDYALLFFADIMHDGAKAAMANLPARLLHEGDHPLFLLNGRTYELASEQGYRRFWAIYHRPPEEAHRAYLLERRDSLLPLDERSFKGAFYTPLHIVDKAYAQLGAILGRNWQKNYLVWDMCCGVGNLEVKHSNHRNLFMSTLDQADIDVMTASRTCVAATRFQYDYLNDDVNADGEIDYSLTDKAPPALREAIADLRARKKRAKKILVLINPPYAEAMNVDNTTAANGRNAEAKQGVASTRIGASMDGFGYAARELYVQFLVRIQRELPGATVAMFSTLKYVNAPNFAPFRERWQAGYLGGFVVHSRAFDGLKGDFPIGFLVWDTAKALPLQEIQTTVLDKDGTASGEKSFDPEPDRAPLSKWIVRPRSNRQEALPLKNALTPTTSTKDVRGDKWADGAIGSMICFGNDLQHAATGTALLSSGYGNAGAFFVTPDNLEKAAIVFAVRRLIKPTWLNDRDQFLQPSATLTPAFKSDCLIWMLFNGSNLSAGTDGLEWNGRTWSLVNHFIPFSENEVGASGRFESDFMVGYLNKLKLSKEAKAVMDAGRALWTRYHSTRFEKKIRDEFKLNRPDAGWYQIRRALEANSDNDSVDFEPFKTAYDALSRKLRPQVFEHGFLLG</sequence>
<evidence type="ECO:0000313" key="2">
    <source>
        <dbReference type="Proteomes" id="UP000434044"/>
    </source>
</evidence>
<dbReference type="InterPro" id="IPR029063">
    <property type="entry name" value="SAM-dependent_MTases_sf"/>
</dbReference>
<gene>
    <name evidence="1" type="ORF">GJ668_15905</name>
</gene>
<proteinExistence type="predicted"/>
<dbReference type="Proteomes" id="UP000434044">
    <property type="component" value="Unassembled WGS sequence"/>
</dbReference>
<dbReference type="Gene3D" id="3.40.50.150">
    <property type="entry name" value="Vaccinia Virus protein VP39"/>
    <property type="match status" value="1"/>
</dbReference>
<name>A0A6N8EJ73_9GAMM</name>
<dbReference type="AlphaFoldDB" id="A0A6N8EJ73"/>
<dbReference type="EMBL" id="WNKT01000044">
    <property type="protein sequence ID" value="MTW22557.1"/>
    <property type="molecule type" value="Genomic_DNA"/>
</dbReference>
<dbReference type="SUPFAM" id="SSF53335">
    <property type="entry name" value="S-adenosyl-L-methionine-dependent methyltransferases"/>
    <property type="match status" value="1"/>
</dbReference>
<dbReference type="OrthoDB" id="399884at2"/>
<keyword evidence="2" id="KW-1185">Reference proteome</keyword>
<reference evidence="1 2" key="1">
    <citation type="submission" date="2019-11" db="EMBL/GenBank/DDBJ databases">
        <title>Whole-genome sequence of the anaerobic purple sulfur bacterium Allochromatium palmeri DSM 15591.</title>
        <authorList>
            <person name="Kyndt J.A."/>
            <person name="Meyer T.E."/>
        </authorList>
    </citation>
    <scope>NUCLEOTIDE SEQUENCE [LARGE SCALE GENOMIC DNA]</scope>
    <source>
        <strain evidence="1 2">DSM 15591</strain>
    </source>
</reference>
<accession>A0A6N8EJ73</accession>
<organism evidence="1 2">
    <name type="scientific">Allochromatium palmeri</name>
    <dbReference type="NCBI Taxonomy" id="231048"/>
    <lineage>
        <taxon>Bacteria</taxon>
        <taxon>Pseudomonadati</taxon>
        <taxon>Pseudomonadota</taxon>
        <taxon>Gammaproteobacteria</taxon>
        <taxon>Chromatiales</taxon>
        <taxon>Chromatiaceae</taxon>
        <taxon>Allochromatium</taxon>
    </lineage>
</organism>
<dbReference type="RefSeq" id="WP_155451116.1">
    <property type="nucleotide sequence ID" value="NZ_WNKT01000044.1"/>
</dbReference>
<evidence type="ECO:0000313" key="1">
    <source>
        <dbReference type="EMBL" id="MTW22557.1"/>
    </source>
</evidence>